<dbReference type="GO" id="GO:0004519">
    <property type="term" value="F:endonuclease activity"/>
    <property type="evidence" value="ECO:0007669"/>
    <property type="project" value="UniProtKB-KW"/>
</dbReference>
<dbReference type="Pfam" id="PF05685">
    <property type="entry name" value="Uma2"/>
    <property type="match status" value="1"/>
</dbReference>
<keyword evidence="2" id="KW-0540">Nuclease</keyword>
<dbReference type="InterPro" id="IPR008538">
    <property type="entry name" value="Uma2"/>
</dbReference>
<reference evidence="2 3" key="1">
    <citation type="submission" date="2020-08" db="EMBL/GenBank/DDBJ databases">
        <title>Sequencing the genomes of 1000 actinobacteria strains.</title>
        <authorList>
            <person name="Klenk H.-P."/>
        </authorList>
    </citation>
    <scope>NUCLEOTIDE SEQUENCE [LARGE SCALE GENOMIC DNA]</scope>
    <source>
        <strain evidence="2 3">DSM 44230</strain>
    </source>
</reference>
<comment type="caution">
    <text evidence="2">The sequence shown here is derived from an EMBL/GenBank/DDBJ whole genome shotgun (WGS) entry which is preliminary data.</text>
</comment>
<protein>
    <submittedName>
        <fullName evidence="2">Uma2 family endonuclease</fullName>
    </submittedName>
</protein>
<dbReference type="RefSeq" id="WP_312987220.1">
    <property type="nucleotide sequence ID" value="NZ_BAAAUI010000042.1"/>
</dbReference>
<dbReference type="PANTHER" id="PTHR35400">
    <property type="entry name" value="SLR1083 PROTEIN"/>
    <property type="match status" value="1"/>
</dbReference>
<evidence type="ECO:0000313" key="2">
    <source>
        <dbReference type="EMBL" id="MBB4676686.1"/>
    </source>
</evidence>
<dbReference type="SUPFAM" id="SSF52980">
    <property type="entry name" value="Restriction endonuclease-like"/>
    <property type="match status" value="1"/>
</dbReference>
<organism evidence="2 3">
    <name type="scientific">Crossiella cryophila</name>
    <dbReference type="NCBI Taxonomy" id="43355"/>
    <lineage>
        <taxon>Bacteria</taxon>
        <taxon>Bacillati</taxon>
        <taxon>Actinomycetota</taxon>
        <taxon>Actinomycetes</taxon>
        <taxon>Pseudonocardiales</taxon>
        <taxon>Pseudonocardiaceae</taxon>
        <taxon>Crossiella</taxon>
    </lineage>
</organism>
<dbReference type="InterPro" id="IPR011335">
    <property type="entry name" value="Restrct_endonuc-II-like"/>
</dbReference>
<dbReference type="PANTHER" id="PTHR35400:SF3">
    <property type="entry name" value="SLL1072 PROTEIN"/>
    <property type="match status" value="1"/>
</dbReference>
<dbReference type="Proteomes" id="UP000533598">
    <property type="component" value="Unassembled WGS sequence"/>
</dbReference>
<evidence type="ECO:0000313" key="3">
    <source>
        <dbReference type="Proteomes" id="UP000533598"/>
    </source>
</evidence>
<dbReference type="AlphaFoldDB" id="A0A7W7FS38"/>
<gene>
    <name evidence="2" type="ORF">HNR67_002804</name>
</gene>
<dbReference type="InterPro" id="IPR012296">
    <property type="entry name" value="Nuclease_put_TT1808"/>
</dbReference>
<keyword evidence="2" id="KW-0378">Hydrolase</keyword>
<keyword evidence="3" id="KW-1185">Reference proteome</keyword>
<dbReference type="EMBL" id="JACHMH010000001">
    <property type="protein sequence ID" value="MBB4676686.1"/>
    <property type="molecule type" value="Genomic_DNA"/>
</dbReference>
<feature type="domain" description="Putative restriction endonuclease" evidence="1">
    <location>
        <begin position="33"/>
        <end position="176"/>
    </location>
</feature>
<dbReference type="CDD" id="cd06260">
    <property type="entry name" value="DUF820-like"/>
    <property type="match status" value="1"/>
</dbReference>
<dbReference type="Gene3D" id="3.90.1570.10">
    <property type="entry name" value="tt1808, chain A"/>
    <property type="match status" value="1"/>
</dbReference>
<sequence>MNLERSALARAAFGRLLTIAEYQALGEIEFGYSELQEGRVLMSPNQDIRHALAAQRFADQLARQLPAGVELIARVDIDLELAPADQPGSSRRPDLMVVDQACLPRVQAEGGMIRASEVVMAIEVAARGSRRTDHVLKRHDYADAGIPHYWILDIDKPISLFPCRLTERFGYQDQSRATGAFSTSTPFPVTVDLSRLD</sequence>
<name>A0A7W7FS38_9PSEU</name>
<keyword evidence="2" id="KW-0255">Endonuclease</keyword>
<proteinExistence type="predicted"/>
<accession>A0A7W7FS38</accession>
<evidence type="ECO:0000259" key="1">
    <source>
        <dbReference type="Pfam" id="PF05685"/>
    </source>
</evidence>